<sequence>MPATATPYLLRSNAGKNSLKGALDSLIASHINQIGPSMLVQVETVTTEATAITGKVTVRPMVQQQDALSRTLPHDLIHNVPYLRLQGGRSAFIIDPKPGDIGFIIISGRDHTHAITTRQPSPPASFRQFSMQDCVYVGGFLNEGPDQFIQATDQGWRIVTPGSVTIDAQGPLTLKASRIEATCDIITSGDVQAGGISLKQHTHGGVQTGPGTSAPPQ</sequence>
<dbReference type="InterPro" id="IPR037026">
    <property type="entry name" value="Vgr_OB-fold_dom_sf"/>
</dbReference>
<organism evidence="1 2">
    <name type="scientific">Bombella apis</name>
    <dbReference type="NCBI Taxonomy" id="1785988"/>
    <lineage>
        <taxon>Bacteria</taxon>
        <taxon>Pseudomonadati</taxon>
        <taxon>Pseudomonadota</taxon>
        <taxon>Alphaproteobacteria</taxon>
        <taxon>Acetobacterales</taxon>
        <taxon>Acetobacteraceae</taxon>
        <taxon>Bombella</taxon>
    </lineage>
</organism>
<accession>A0ABR9MQN7</accession>
<keyword evidence="2" id="KW-1185">Reference proteome</keyword>
<dbReference type="EMBL" id="JADAQV010000003">
    <property type="protein sequence ID" value="MBE1724182.1"/>
    <property type="molecule type" value="Genomic_DNA"/>
</dbReference>
<reference evidence="1 2" key="1">
    <citation type="submission" date="2020-09" db="EMBL/GenBank/DDBJ databases">
        <title>Bombella mellium and Bombella favum sp. nov., two novel species isolated from honey of Apis mellifera.</title>
        <authorList>
            <person name="Hilgarth M."/>
            <person name="Redwitz J."/>
            <person name="Ehrmann M.A."/>
            <person name="Vogel R.F."/>
            <person name="Jakob F."/>
        </authorList>
    </citation>
    <scope>NUCLEOTIDE SEQUENCE [LARGE SCALE GENOMIC DNA]</scope>
    <source>
        <strain evidence="1 2">MRM1</strain>
    </source>
</reference>
<dbReference type="Proteomes" id="UP000599085">
    <property type="component" value="Unassembled WGS sequence"/>
</dbReference>
<evidence type="ECO:0000313" key="1">
    <source>
        <dbReference type="EMBL" id="MBE1724182.1"/>
    </source>
</evidence>
<evidence type="ECO:0000313" key="2">
    <source>
        <dbReference type="Proteomes" id="UP000599085"/>
    </source>
</evidence>
<dbReference type="Gene3D" id="2.40.50.230">
    <property type="entry name" value="Gp5 N-terminal domain"/>
    <property type="match status" value="1"/>
</dbReference>
<dbReference type="InterPro" id="IPR044033">
    <property type="entry name" value="GpV-like_apex"/>
</dbReference>
<name>A0ABR9MQN7_9PROT</name>
<dbReference type="Pfam" id="PF18946">
    <property type="entry name" value="Apex"/>
    <property type="match status" value="1"/>
</dbReference>
<protein>
    <submittedName>
        <fullName evidence="1">Baseplate assembly protein</fullName>
    </submittedName>
</protein>
<gene>
    <name evidence="1" type="ORF">IGM82_07155</name>
</gene>
<dbReference type="RefSeq" id="WP_192848599.1">
    <property type="nucleotide sequence ID" value="NZ_JADAQV010000003.1"/>
</dbReference>
<comment type="caution">
    <text evidence="1">The sequence shown here is derived from an EMBL/GenBank/DDBJ whole genome shotgun (WGS) entry which is preliminary data.</text>
</comment>
<proteinExistence type="predicted"/>